<accession>A0AAI9YZC1</accession>
<keyword evidence="3" id="KW-1185">Reference proteome</keyword>
<feature type="region of interest" description="Disordered" evidence="1">
    <location>
        <begin position="1"/>
        <end position="25"/>
    </location>
</feature>
<comment type="caution">
    <text evidence="2">The sequence shown here is derived from an EMBL/GenBank/DDBJ whole genome shotgun (WGS) entry which is preliminary data.</text>
</comment>
<evidence type="ECO:0000313" key="3">
    <source>
        <dbReference type="Proteomes" id="UP001240678"/>
    </source>
</evidence>
<evidence type="ECO:0000256" key="1">
    <source>
        <dbReference type="SAM" id="MobiDB-lite"/>
    </source>
</evidence>
<proteinExistence type="predicted"/>
<dbReference type="AlphaFoldDB" id="A0AAI9YZC1"/>
<reference evidence="2 3" key="1">
    <citation type="submission" date="2016-10" db="EMBL/GenBank/DDBJ databases">
        <title>The genome sequence of Colletotrichum fioriniae PJ7.</title>
        <authorList>
            <person name="Baroncelli R."/>
        </authorList>
    </citation>
    <scope>NUCLEOTIDE SEQUENCE [LARGE SCALE GENOMIC DNA]</scope>
    <source>
        <strain evidence="2 3">IMI 309622</strain>
    </source>
</reference>
<organism evidence="2 3">
    <name type="scientific">Colletotrichum costaricense</name>
    <dbReference type="NCBI Taxonomy" id="1209916"/>
    <lineage>
        <taxon>Eukaryota</taxon>
        <taxon>Fungi</taxon>
        <taxon>Dikarya</taxon>
        <taxon>Ascomycota</taxon>
        <taxon>Pezizomycotina</taxon>
        <taxon>Sordariomycetes</taxon>
        <taxon>Hypocreomycetidae</taxon>
        <taxon>Glomerellales</taxon>
        <taxon>Glomerellaceae</taxon>
        <taxon>Colletotrichum</taxon>
        <taxon>Colletotrichum acutatum species complex</taxon>
    </lineage>
</organism>
<evidence type="ECO:0000313" key="2">
    <source>
        <dbReference type="EMBL" id="KAK1529269.1"/>
    </source>
</evidence>
<dbReference type="GeneID" id="85338817"/>
<gene>
    <name evidence="2" type="ORF">CCOS01_07103</name>
</gene>
<sequence length="70" mass="7818">MSELQQEEALPGQGPQQSIGGEETSGVRCCVSWDEPQAVSDTVLILLGVDVREQMMIDRIEGHNVHKIWR</sequence>
<name>A0AAI9YZC1_9PEZI</name>
<dbReference type="Proteomes" id="UP001240678">
    <property type="component" value="Unassembled WGS sequence"/>
</dbReference>
<dbReference type="EMBL" id="MOOE01000006">
    <property type="protein sequence ID" value="KAK1529269.1"/>
    <property type="molecule type" value="Genomic_DNA"/>
</dbReference>
<protein>
    <submittedName>
        <fullName evidence="2">Uncharacterized protein</fullName>
    </submittedName>
</protein>
<dbReference type="RefSeq" id="XP_060314970.1">
    <property type="nucleotide sequence ID" value="XM_060455270.1"/>
</dbReference>